<dbReference type="OrthoDB" id="10535079at2759"/>
<protein>
    <submittedName>
        <fullName evidence="1">Uncharacterized protein</fullName>
    </submittedName>
</protein>
<evidence type="ECO:0000313" key="1">
    <source>
        <dbReference type="EMBL" id="ORX49674.1"/>
    </source>
</evidence>
<dbReference type="EMBL" id="MCFH01000023">
    <property type="protein sequence ID" value="ORX49674.1"/>
    <property type="molecule type" value="Genomic_DNA"/>
</dbReference>
<gene>
    <name evidence="1" type="ORF">BCR36DRAFT_583741</name>
</gene>
<reference evidence="1 2" key="1">
    <citation type="submission" date="2016-08" db="EMBL/GenBank/DDBJ databases">
        <title>Genomes of anaerobic fungi encode conserved fungal cellulosomes for biomass hydrolysis.</title>
        <authorList>
            <consortium name="DOE Joint Genome Institute"/>
            <person name="Haitjema C.H."/>
            <person name="Gilmore S.P."/>
            <person name="Henske J.K."/>
            <person name="Solomon K.V."/>
            <person name="De Groot R."/>
            <person name="Kuo A."/>
            <person name="Mondo S.J."/>
            <person name="Salamov A.A."/>
            <person name="Labutti K."/>
            <person name="Zhao Z."/>
            <person name="Chiniquy J."/>
            <person name="Barry K."/>
            <person name="Brewer H.M."/>
            <person name="Purvine S.O."/>
            <person name="Wright A.T."/>
            <person name="Boxma B."/>
            <person name="Van Alen T."/>
            <person name="Hackstein J.H."/>
            <person name="Baker S.E."/>
            <person name="Grigoriev I.V."/>
            <person name="O'Malley M.A."/>
        </authorList>
    </citation>
    <scope>NUCLEOTIDE SEQUENCE [LARGE SCALE GENOMIC DNA]</scope>
    <source>
        <strain evidence="2">finn</strain>
    </source>
</reference>
<sequence length="139" mass="15452">MDLMAGIVNFSLKKTYLTYCGKGSDGKTCPYSQYVMDNVETNNSYNSTEIGDELKSVLEETCTNSKCYINLESIKKITDTLVEISNNGNSSNSTNKFYNVYSNLKCENIGSDDSSNITSLIRFSFSCIALIIVSTFILF</sequence>
<keyword evidence="2" id="KW-1185">Reference proteome</keyword>
<proteinExistence type="predicted"/>
<name>A0A1Y1VA93_9FUNG</name>
<organism evidence="1 2">
    <name type="scientific">Piromyces finnis</name>
    <dbReference type="NCBI Taxonomy" id="1754191"/>
    <lineage>
        <taxon>Eukaryota</taxon>
        <taxon>Fungi</taxon>
        <taxon>Fungi incertae sedis</taxon>
        <taxon>Chytridiomycota</taxon>
        <taxon>Chytridiomycota incertae sedis</taxon>
        <taxon>Neocallimastigomycetes</taxon>
        <taxon>Neocallimastigales</taxon>
        <taxon>Neocallimastigaceae</taxon>
        <taxon>Piromyces</taxon>
    </lineage>
</organism>
<dbReference type="AlphaFoldDB" id="A0A1Y1VA93"/>
<evidence type="ECO:0000313" key="2">
    <source>
        <dbReference type="Proteomes" id="UP000193719"/>
    </source>
</evidence>
<reference evidence="1 2" key="2">
    <citation type="submission" date="2016-08" db="EMBL/GenBank/DDBJ databases">
        <title>Pervasive Adenine N6-methylation of Active Genes in Fungi.</title>
        <authorList>
            <consortium name="DOE Joint Genome Institute"/>
            <person name="Mondo S.J."/>
            <person name="Dannebaum R.O."/>
            <person name="Kuo R.C."/>
            <person name="Labutti K."/>
            <person name="Haridas S."/>
            <person name="Kuo A."/>
            <person name="Salamov A."/>
            <person name="Ahrendt S.R."/>
            <person name="Lipzen A."/>
            <person name="Sullivan W."/>
            <person name="Andreopoulos W.B."/>
            <person name="Clum A."/>
            <person name="Lindquist E."/>
            <person name="Daum C."/>
            <person name="Ramamoorthy G.K."/>
            <person name="Gryganskyi A."/>
            <person name="Culley D."/>
            <person name="Magnuson J.K."/>
            <person name="James T.Y."/>
            <person name="O'Malley M.A."/>
            <person name="Stajich J.E."/>
            <person name="Spatafora J.W."/>
            <person name="Visel A."/>
            <person name="Grigoriev I.V."/>
        </authorList>
    </citation>
    <scope>NUCLEOTIDE SEQUENCE [LARGE SCALE GENOMIC DNA]</scope>
    <source>
        <strain evidence="2">finn</strain>
    </source>
</reference>
<comment type="caution">
    <text evidence="1">The sequence shown here is derived from an EMBL/GenBank/DDBJ whole genome shotgun (WGS) entry which is preliminary data.</text>
</comment>
<accession>A0A1Y1VA93</accession>
<dbReference type="Proteomes" id="UP000193719">
    <property type="component" value="Unassembled WGS sequence"/>
</dbReference>